<feature type="compositionally biased region" description="Basic and acidic residues" evidence="1">
    <location>
        <begin position="235"/>
        <end position="251"/>
    </location>
</feature>
<evidence type="ECO:0000256" key="1">
    <source>
        <dbReference type="SAM" id="MobiDB-lite"/>
    </source>
</evidence>
<evidence type="ECO:0000313" key="3">
    <source>
        <dbReference type="Proteomes" id="UP000214646"/>
    </source>
</evidence>
<dbReference type="EMBL" id="NIDE01000014">
    <property type="protein sequence ID" value="OWK38645.1"/>
    <property type="molecule type" value="Genomic_DNA"/>
</dbReference>
<organism evidence="2 3">
    <name type="scientific">Fimbriiglobus ruber</name>
    <dbReference type="NCBI Taxonomy" id="1908690"/>
    <lineage>
        <taxon>Bacteria</taxon>
        <taxon>Pseudomonadati</taxon>
        <taxon>Planctomycetota</taxon>
        <taxon>Planctomycetia</taxon>
        <taxon>Gemmatales</taxon>
        <taxon>Gemmataceae</taxon>
        <taxon>Fimbriiglobus</taxon>
    </lineage>
</organism>
<feature type="region of interest" description="Disordered" evidence="1">
    <location>
        <begin position="226"/>
        <end position="251"/>
    </location>
</feature>
<keyword evidence="3" id="KW-1185">Reference proteome</keyword>
<dbReference type="OrthoDB" id="8910986at2"/>
<gene>
    <name evidence="2" type="ORF">FRUB_07765</name>
</gene>
<dbReference type="Proteomes" id="UP000214646">
    <property type="component" value="Unassembled WGS sequence"/>
</dbReference>
<sequence>MGAENILTAYKIYEHVTVGLKPAPIDRGWMDAAHQRHPYRCLPLNIANQNGWFLTSPTTFEVYWYGGVNPKDLEVRFIGHPDPIISSHFGSAVLTFSIPYLFRTPEGVNLWVKGPSNWIKDGVQALEGVVETDWASSTFTMNWKVTRAFEWIRFEKDDPICMIVPIPRGFAELITPRLALLNTNPELNEQYKKWEEGRRGFLQGLRSLDPEVVKRGWQKDYFQGKTGDGGTFDGHQTRLDVKDFTPEPKNS</sequence>
<evidence type="ECO:0000313" key="2">
    <source>
        <dbReference type="EMBL" id="OWK38645.1"/>
    </source>
</evidence>
<dbReference type="Pfam" id="PF19541">
    <property type="entry name" value="DUF6065"/>
    <property type="match status" value="1"/>
</dbReference>
<protein>
    <submittedName>
        <fullName evidence="2">Uncharacterized protein</fullName>
    </submittedName>
</protein>
<reference evidence="3" key="1">
    <citation type="submission" date="2017-06" db="EMBL/GenBank/DDBJ databases">
        <title>Genome analysis of Fimbriiglobus ruber SP5, the first member of the order Planctomycetales with confirmed chitinolytic capability.</title>
        <authorList>
            <person name="Ravin N.V."/>
            <person name="Rakitin A.L."/>
            <person name="Ivanova A.A."/>
            <person name="Beletsky A.V."/>
            <person name="Kulichevskaya I.S."/>
            <person name="Mardanov A.V."/>
            <person name="Dedysh S.N."/>
        </authorList>
    </citation>
    <scope>NUCLEOTIDE SEQUENCE [LARGE SCALE GENOMIC DNA]</scope>
    <source>
        <strain evidence="3">SP5</strain>
    </source>
</reference>
<name>A0A225DQK7_9BACT</name>
<dbReference type="InterPro" id="IPR045709">
    <property type="entry name" value="DUF6065"/>
</dbReference>
<comment type="caution">
    <text evidence="2">The sequence shown here is derived from an EMBL/GenBank/DDBJ whole genome shotgun (WGS) entry which is preliminary data.</text>
</comment>
<accession>A0A225DQK7</accession>
<dbReference type="RefSeq" id="WP_088258393.1">
    <property type="nucleotide sequence ID" value="NZ_NIDE01000014.1"/>
</dbReference>
<proteinExistence type="predicted"/>
<dbReference type="AlphaFoldDB" id="A0A225DQK7"/>